<dbReference type="GO" id="GO:0006508">
    <property type="term" value="P:proteolysis"/>
    <property type="evidence" value="ECO:0007669"/>
    <property type="project" value="UniProtKB-KW"/>
</dbReference>
<feature type="active site" evidence="2">
    <location>
        <position position="195"/>
    </location>
</feature>
<proteinExistence type="inferred from homology"/>
<feature type="active site" evidence="2">
    <location>
        <position position="239"/>
    </location>
</feature>
<dbReference type="Proteomes" id="UP000033038">
    <property type="component" value="Chromosome"/>
</dbReference>
<dbReference type="GO" id="GO:0004252">
    <property type="term" value="F:serine-type endopeptidase activity"/>
    <property type="evidence" value="ECO:0007669"/>
    <property type="project" value="UniProtKB-UniRule"/>
</dbReference>
<dbReference type="InterPro" id="IPR027065">
    <property type="entry name" value="Lon_Prtase"/>
</dbReference>
<evidence type="ECO:0000256" key="2">
    <source>
        <dbReference type="PROSITE-ProRule" id="PRU01122"/>
    </source>
</evidence>
<keyword evidence="2" id="KW-0378">Hydrolase</keyword>
<dbReference type="InterPro" id="IPR020568">
    <property type="entry name" value="Ribosomal_Su5_D2-typ_SF"/>
</dbReference>
<name>A0A0E3QPB4_METBA</name>
<dbReference type="PATRIC" id="fig|1434109.4.peg.4001"/>
<gene>
    <name evidence="5" type="ORF">MSBRW_3072</name>
</gene>
<dbReference type="PROSITE" id="PS51786">
    <property type="entry name" value="LON_PROTEOLYTIC"/>
    <property type="match status" value="1"/>
</dbReference>
<evidence type="ECO:0000256" key="3">
    <source>
        <dbReference type="SAM" id="Coils"/>
    </source>
</evidence>
<protein>
    <submittedName>
        <fullName evidence="5">Putative ATP-dependent protease</fullName>
    </submittedName>
</protein>
<dbReference type="PANTHER" id="PTHR10046">
    <property type="entry name" value="ATP DEPENDENT LON PROTEASE FAMILY MEMBER"/>
    <property type="match status" value="1"/>
</dbReference>
<dbReference type="GO" id="GO:0004176">
    <property type="term" value="F:ATP-dependent peptidase activity"/>
    <property type="evidence" value="ECO:0007669"/>
    <property type="project" value="UniProtKB-UniRule"/>
</dbReference>
<accession>A0A0E3QPB4</accession>
<comment type="similarity">
    <text evidence="2">Belongs to the peptidase S16 family.</text>
</comment>
<feature type="domain" description="Lon proteolytic" evidence="4">
    <location>
        <begin position="99"/>
        <end position="311"/>
    </location>
</feature>
<dbReference type="HOGENOM" id="CLU_079274_0_0_2"/>
<evidence type="ECO:0000259" key="4">
    <source>
        <dbReference type="PROSITE" id="PS51786"/>
    </source>
</evidence>
<dbReference type="GO" id="GO:0012505">
    <property type="term" value="C:endomembrane system"/>
    <property type="evidence" value="ECO:0007669"/>
    <property type="project" value="UniProtKB-SubCell"/>
</dbReference>
<feature type="coiled-coil region" evidence="3">
    <location>
        <begin position="38"/>
        <end position="65"/>
    </location>
</feature>
<keyword evidence="3" id="KW-0175">Coiled coil</keyword>
<dbReference type="InterPro" id="IPR008269">
    <property type="entry name" value="Lon_proteolytic"/>
</dbReference>
<dbReference type="MEROPS" id="S16.012"/>
<evidence type="ECO:0000313" key="5">
    <source>
        <dbReference type="EMBL" id="AKB52325.1"/>
    </source>
</evidence>
<organism evidence="5 6">
    <name type="scientific">Methanosarcina barkeri str. Wiesmoor</name>
    <dbReference type="NCBI Taxonomy" id="1434109"/>
    <lineage>
        <taxon>Archaea</taxon>
        <taxon>Methanobacteriati</taxon>
        <taxon>Methanobacteriota</taxon>
        <taxon>Stenosarchaea group</taxon>
        <taxon>Methanomicrobia</taxon>
        <taxon>Methanosarcinales</taxon>
        <taxon>Methanosarcinaceae</taxon>
        <taxon>Methanosarcina</taxon>
    </lineage>
</organism>
<dbReference type="InterPro" id="IPR014721">
    <property type="entry name" value="Ribsml_uS5_D2-typ_fold_subgr"/>
</dbReference>
<evidence type="ECO:0000256" key="1">
    <source>
        <dbReference type="ARBA" id="ARBA00004127"/>
    </source>
</evidence>
<dbReference type="KEGG" id="mbw:MSBRW_3072"/>
<dbReference type="PRINTS" id="PR00830">
    <property type="entry name" value="ENDOLAPTASE"/>
</dbReference>
<keyword evidence="2" id="KW-0720">Serine protease</keyword>
<dbReference type="SUPFAM" id="SSF54211">
    <property type="entry name" value="Ribosomal protein S5 domain 2-like"/>
    <property type="match status" value="1"/>
</dbReference>
<keyword evidence="2 5" id="KW-0645">Protease</keyword>
<dbReference type="EMBL" id="CP009526">
    <property type="protein sequence ID" value="AKB52325.1"/>
    <property type="molecule type" value="Genomic_DNA"/>
</dbReference>
<dbReference type="Pfam" id="PF05362">
    <property type="entry name" value="Lon_C"/>
    <property type="match status" value="1"/>
</dbReference>
<comment type="subcellular location">
    <subcellularLocation>
        <location evidence="1">Endomembrane system</location>
        <topology evidence="1">Multi-pass membrane protein</topology>
    </subcellularLocation>
</comment>
<dbReference type="GO" id="GO:0005524">
    <property type="term" value="F:ATP binding"/>
    <property type="evidence" value="ECO:0007669"/>
    <property type="project" value="InterPro"/>
</dbReference>
<reference evidence="5 6" key="1">
    <citation type="submission" date="2014-07" db="EMBL/GenBank/DDBJ databases">
        <title>Methanogenic archaea and the global carbon cycle.</title>
        <authorList>
            <person name="Henriksen J.R."/>
            <person name="Luke J."/>
            <person name="Reinhart S."/>
            <person name="Benedict M.N."/>
            <person name="Youngblut N.D."/>
            <person name="Metcalf M.E."/>
            <person name="Whitaker R.J."/>
            <person name="Metcalf W.W."/>
        </authorList>
    </citation>
    <scope>NUCLEOTIDE SEQUENCE [LARGE SCALE GENOMIC DNA]</scope>
    <source>
        <strain evidence="5 6">Wiesmoor</strain>
    </source>
</reference>
<evidence type="ECO:0000313" key="6">
    <source>
        <dbReference type="Proteomes" id="UP000033038"/>
    </source>
</evidence>
<sequence length="311" mass="33963">MVGGMKSKLLVFLLAISLVANAYFVLFEEQPSFEEGQVQDMQTRLNYLEAENENLKTQINQSNESLQSYAFQLKSYREKVFELENGSQTCPTGVEGFATLQGPAVFQKVELERSGPFIQRNVSEKGALLNISAEVQPGKGRVLVQTTPLMGVVFQGAANTAVFVAENKTGRQMSSSDIIFSITASNETPGVDGPSAGALMTLLTISAIDNNTKLNNSITLTGTIDDKGNVGQIGGVLEKAKAAKAGGKTLFLIPRENSQLVIYKYVERQLGGFNVIEQKPEIVDAKEYIEKEVGINIEYVDTIDDILKYEK</sequence>
<dbReference type="GO" id="GO:0030163">
    <property type="term" value="P:protein catabolic process"/>
    <property type="evidence" value="ECO:0007669"/>
    <property type="project" value="InterPro"/>
</dbReference>
<dbReference type="AlphaFoldDB" id="A0A0E3QPB4"/>
<dbReference type="Gene3D" id="3.30.230.10">
    <property type="match status" value="1"/>
</dbReference>